<dbReference type="PANTHER" id="PTHR21052:SF0">
    <property type="entry name" value="ALPHA-KETOGLUTARATE-DEPENDENT DIOXYGENASE ALKB HOMOLOG 7, MITOCHONDRIAL"/>
    <property type="match status" value="1"/>
</dbReference>
<evidence type="ECO:0000313" key="3">
    <source>
        <dbReference type="Proteomes" id="UP001153714"/>
    </source>
</evidence>
<organism evidence="2 3">
    <name type="scientific">Diatraea saccharalis</name>
    <name type="common">sugarcane borer</name>
    <dbReference type="NCBI Taxonomy" id="40085"/>
    <lineage>
        <taxon>Eukaryota</taxon>
        <taxon>Metazoa</taxon>
        <taxon>Ecdysozoa</taxon>
        <taxon>Arthropoda</taxon>
        <taxon>Hexapoda</taxon>
        <taxon>Insecta</taxon>
        <taxon>Pterygota</taxon>
        <taxon>Neoptera</taxon>
        <taxon>Endopterygota</taxon>
        <taxon>Lepidoptera</taxon>
        <taxon>Glossata</taxon>
        <taxon>Ditrysia</taxon>
        <taxon>Pyraloidea</taxon>
        <taxon>Crambidae</taxon>
        <taxon>Crambinae</taxon>
        <taxon>Diatraea</taxon>
    </lineage>
</organism>
<comment type="cofactor">
    <cofactor evidence="1">
        <name>Fe(2+)</name>
        <dbReference type="ChEBI" id="CHEBI:29033"/>
    </cofactor>
</comment>
<name>A0A9N9WGR9_9NEOP</name>
<dbReference type="InterPro" id="IPR032870">
    <property type="entry name" value="ALKBH7-like"/>
</dbReference>
<reference evidence="2" key="1">
    <citation type="submission" date="2021-12" db="EMBL/GenBank/DDBJ databases">
        <authorList>
            <person name="King R."/>
        </authorList>
    </citation>
    <scope>NUCLEOTIDE SEQUENCE</scope>
</reference>
<dbReference type="OrthoDB" id="28127at2759"/>
<dbReference type="GO" id="GO:0005759">
    <property type="term" value="C:mitochondrial matrix"/>
    <property type="evidence" value="ECO:0007669"/>
    <property type="project" value="TreeGrafter"/>
</dbReference>
<protein>
    <submittedName>
        <fullName evidence="2">Uncharacterized protein</fullName>
    </submittedName>
</protein>
<evidence type="ECO:0000256" key="1">
    <source>
        <dbReference type="ARBA" id="ARBA00001954"/>
    </source>
</evidence>
<dbReference type="AlphaFoldDB" id="A0A9N9WGR9"/>
<dbReference type="SUPFAM" id="SSF51197">
    <property type="entry name" value="Clavaminate synthase-like"/>
    <property type="match status" value="1"/>
</dbReference>
<gene>
    <name evidence="2" type="ORF">DIATSA_LOCUS8762</name>
</gene>
<keyword evidence="3" id="KW-1185">Reference proteome</keyword>
<accession>A0A9N9WGR9</accession>
<evidence type="ECO:0000313" key="2">
    <source>
        <dbReference type="EMBL" id="CAG9791130.1"/>
    </source>
</evidence>
<sequence length="187" mass="21780">MRLQRVSIFWKCKLKPFYHTPTPRFISQDNTQPKISAASDLNHLEVCPTWPADEEPELRANVLRDMRIIPNFITEQEETTLLAELEPVLKRMRYEFDHWDNFCGGVIAGLCLLSSAVMRLEHPEKKHLAVDALLERRCLYIMRGVARYNMSHSVCGTSDSVWRGATVPRRRRVAVILRQRPLTQHTQ</sequence>
<dbReference type="PANTHER" id="PTHR21052">
    <property type="entry name" value="SPERMATOGENESIS ASSOCIATED 11-RELATED"/>
    <property type="match status" value="1"/>
</dbReference>
<dbReference type="EMBL" id="OU893334">
    <property type="protein sequence ID" value="CAG9791130.1"/>
    <property type="molecule type" value="Genomic_DNA"/>
</dbReference>
<dbReference type="GO" id="GO:0006974">
    <property type="term" value="P:DNA damage response"/>
    <property type="evidence" value="ECO:0007669"/>
    <property type="project" value="InterPro"/>
</dbReference>
<reference evidence="2" key="2">
    <citation type="submission" date="2022-10" db="EMBL/GenBank/DDBJ databases">
        <authorList>
            <consortium name="ENA_rothamsted_submissions"/>
            <consortium name="culmorum"/>
            <person name="King R."/>
        </authorList>
    </citation>
    <scope>NUCLEOTIDE SEQUENCE</scope>
</reference>
<proteinExistence type="predicted"/>
<dbReference type="GO" id="GO:0006631">
    <property type="term" value="P:fatty acid metabolic process"/>
    <property type="evidence" value="ECO:0007669"/>
    <property type="project" value="TreeGrafter"/>
</dbReference>
<dbReference type="InterPro" id="IPR037151">
    <property type="entry name" value="AlkB-like_sf"/>
</dbReference>
<dbReference type="Gene3D" id="2.60.120.590">
    <property type="entry name" value="Alpha-ketoglutarate-dependent dioxygenase AlkB-like"/>
    <property type="match status" value="2"/>
</dbReference>
<dbReference type="Proteomes" id="UP001153714">
    <property type="component" value="Chromosome 3"/>
</dbReference>